<feature type="region of interest" description="Disordered" evidence="1">
    <location>
        <begin position="46"/>
        <end position="66"/>
    </location>
</feature>
<accession>A0A5Y8HQH5</accession>
<dbReference type="AlphaFoldDB" id="A0A5Y8HQH5"/>
<protein>
    <submittedName>
        <fullName evidence="2">Uncharacterized protein</fullName>
    </submittedName>
</protein>
<evidence type="ECO:0000256" key="1">
    <source>
        <dbReference type="SAM" id="MobiDB-lite"/>
    </source>
</evidence>
<dbReference type="EMBL" id="AAMBER010000023">
    <property type="protein sequence ID" value="EDF5515582.1"/>
    <property type="molecule type" value="Genomic_DNA"/>
</dbReference>
<reference evidence="2" key="1">
    <citation type="submission" date="2019-10" db="EMBL/GenBank/DDBJ databases">
        <authorList>
            <consortium name="PulseNet: The National Subtyping Network for Foodborne Disease Surveillance"/>
            <person name="Tarr C.L."/>
            <person name="Trees E."/>
            <person name="Katz L.S."/>
            <person name="Carleton-Romer H.A."/>
            <person name="Stroika S."/>
            <person name="Kucerova Z."/>
            <person name="Roache K.F."/>
            <person name="Sabol A.L."/>
            <person name="Besser J."/>
            <person name="Gerner-Smidt P."/>
        </authorList>
    </citation>
    <scope>NUCLEOTIDE SEQUENCE</scope>
    <source>
        <strain evidence="2">PNUSAS102632</strain>
    </source>
</reference>
<name>A0A5Y8HQH5_SALER</name>
<proteinExistence type="predicted"/>
<comment type="caution">
    <text evidence="2">The sequence shown here is derived from an EMBL/GenBank/DDBJ whole genome shotgun (WGS) entry which is preliminary data.</text>
</comment>
<evidence type="ECO:0000313" key="2">
    <source>
        <dbReference type="EMBL" id="EDF5515582.1"/>
    </source>
</evidence>
<sequence>MVKRIRGLFRYSERMMKHIQESTRSKLESIGVNLDQFTQLKQWHSGEYYGNPGKDNRWRQNRNKSE</sequence>
<organism evidence="2">
    <name type="scientific">Salmonella enterica</name>
    <name type="common">Salmonella choleraesuis</name>
    <dbReference type="NCBI Taxonomy" id="28901"/>
    <lineage>
        <taxon>Bacteria</taxon>
        <taxon>Pseudomonadati</taxon>
        <taxon>Pseudomonadota</taxon>
        <taxon>Gammaproteobacteria</taxon>
        <taxon>Enterobacterales</taxon>
        <taxon>Enterobacteriaceae</taxon>
        <taxon>Salmonella</taxon>
    </lineage>
</organism>
<gene>
    <name evidence="2" type="ORF">GB848_21885</name>
</gene>
<feature type="compositionally biased region" description="Basic and acidic residues" evidence="1">
    <location>
        <begin position="54"/>
        <end position="66"/>
    </location>
</feature>